<keyword evidence="1" id="KW-0472">Membrane</keyword>
<feature type="transmembrane region" description="Helical" evidence="1">
    <location>
        <begin position="115"/>
        <end position="136"/>
    </location>
</feature>
<dbReference type="AlphaFoldDB" id="A0ABD2HR04"/>
<protein>
    <submittedName>
        <fullName evidence="3">Uncharacterized protein</fullName>
    </submittedName>
</protein>
<proteinExistence type="predicted"/>
<keyword evidence="1" id="KW-1133">Transmembrane helix</keyword>
<evidence type="ECO:0000256" key="1">
    <source>
        <dbReference type="SAM" id="Phobius"/>
    </source>
</evidence>
<reference evidence="3 4" key="1">
    <citation type="submission" date="2024-10" db="EMBL/GenBank/DDBJ databases">
        <authorList>
            <person name="Kim D."/>
        </authorList>
    </citation>
    <scope>NUCLEOTIDE SEQUENCE [LARGE SCALE GENOMIC DNA]</scope>
    <source>
        <strain evidence="3">BH-2024</strain>
    </source>
</reference>
<feature type="signal peptide" evidence="2">
    <location>
        <begin position="1"/>
        <end position="21"/>
    </location>
</feature>
<dbReference type="EMBL" id="JBICBT010001381">
    <property type="protein sequence ID" value="KAL3070439.1"/>
    <property type="molecule type" value="Genomic_DNA"/>
</dbReference>
<feature type="chain" id="PRO_5044892417" evidence="2">
    <location>
        <begin position="22"/>
        <end position="137"/>
    </location>
</feature>
<comment type="caution">
    <text evidence="3">The sequence shown here is derived from an EMBL/GenBank/DDBJ whole genome shotgun (WGS) entry which is preliminary data.</text>
</comment>
<keyword evidence="2" id="KW-0732">Signal</keyword>
<gene>
    <name evidence="3" type="ORF">niasHT_032229</name>
</gene>
<accession>A0ABD2HR04</accession>
<name>A0ABD2HR04_9BILA</name>
<evidence type="ECO:0000256" key="2">
    <source>
        <dbReference type="SAM" id="SignalP"/>
    </source>
</evidence>
<keyword evidence="4" id="KW-1185">Reference proteome</keyword>
<organism evidence="3 4">
    <name type="scientific">Heterodera trifolii</name>
    <dbReference type="NCBI Taxonomy" id="157864"/>
    <lineage>
        <taxon>Eukaryota</taxon>
        <taxon>Metazoa</taxon>
        <taxon>Ecdysozoa</taxon>
        <taxon>Nematoda</taxon>
        <taxon>Chromadorea</taxon>
        <taxon>Rhabditida</taxon>
        <taxon>Tylenchina</taxon>
        <taxon>Tylenchomorpha</taxon>
        <taxon>Tylenchoidea</taxon>
        <taxon>Heteroderidae</taxon>
        <taxon>Heteroderinae</taxon>
        <taxon>Heterodera</taxon>
    </lineage>
</organism>
<evidence type="ECO:0000313" key="3">
    <source>
        <dbReference type="EMBL" id="KAL3070439.1"/>
    </source>
</evidence>
<sequence>MAPSYLFPLVSLAFIVSMANALECWHGVQNVTAKTSNIPMKSVALQEKCPDQLNNCAKTDCKCKGKNGILYSTHMTCMSDKECREGSFANETGSCTNYCCQGDLCNGVMRTVHTFGIGNSMILSALIGILTGIAILD</sequence>
<evidence type="ECO:0000313" key="4">
    <source>
        <dbReference type="Proteomes" id="UP001620626"/>
    </source>
</evidence>
<keyword evidence="1" id="KW-0812">Transmembrane</keyword>
<dbReference type="Proteomes" id="UP001620626">
    <property type="component" value="Unassembled WGS sequence"/>
</dbReference>